<accession>A0ABD6BUB6</accession>
<evidence type="ECO:0000256" key="2">
    <source>
        <dbReference type="ARBA" id="ARBA00023002"/>
    </source>
</evidence>
<dbReference type="InterPro" id="IPR002347">
    <property type="entry name" value="SDR_fam"/>
</dbReference>
<gene>
    <name evidence="4" type="ORF">ACFSAU_14455</name>
</gene>
<dbReference type="FunFam" id="3.40.50.720:FF:000084">
    <property type="entry name" value="Short-chain dehydrogenase reductase"/>
    <property type="match status" value="1"/>
</dbReference>
<comment type="similarity">
    <text evidence="1 3">Belongs to the short-chain dehydrogenases/reductases (SDR) family.</text>
</comment>
<dbReference type="AlphaFoldDB" id="A0ABD6BUB6"/>
<dbReference type="InterPro" id="IPR020904">
    <property type="entry name" value="Sc_DH/Rdtase_CS"/>
</dbReference>
<sequence>MERFDGRTAVVTGASSGIGRASALRLAEEGANVVVADIDADGGRETVDLIEDAGGAATFVEVDVSDTASVEQMVDVAVESYGGLDIAHNNAGILTGFVETTGIEEAQWDRIVDINLKGVWACMKAELPVMVENGGGAIVNTASEAGLVGMGGLSSYSASKHGVVGLTKSVALEYATRGVRVNAIAPGPTRTNIQSGVVGGGGSSLRDRVGRVVRLLKTVVRTLLADYDTSAMREVPMDRIADPEEMAGAVAFLCSDDASYITGHTLPIDGGQAAD</sequence>
<dbReference type="Proteomes" id="UP001597139">
    <property type="component" value="Unassembled WGS sequence"/>
</dbReference>
<dbReference type="RefSeq" id="WP_267647547.1">
    <property type="nucleotide sequence ID" value="NZ_JANHGR010000002.1"/>
</dbReference>
<protein>
    <submittedName>
        <fullName evidence="4">SDR family NAD(P)-dependent oxidoreductase</fullName>
        <ecNumber evidence="4">1.1.1.-</ecNumber>
    </submittedName>
</protein>
<organism evidence="4 5">
    <name type="scientific">Halolamina litorea</name>
    <dbReference type="NCBI Taxonomy" id="1515593"/>
    <lineage>
        <taxon>Archaea</taxon>
        <taxon>Methanobacteriati</taxon>
        <taxon>Methanobacteriota</taxon>
        <taxon>Stenosarchaea group</taxon>
        <taxon>Halobacteria</taxon>
        <taxon>Halobacteriales</taxon>
        <taxon>Haloferacaceae</taxon>
    </lineage>
</organism>
<dbReference type="GO" id="GO:0016491">
    <property type="term" value="F:oxidoreductase activity"/>
    <property type="evidence" value="ECO:0007669"/>
    <property type="project" value="UniProtKB-KW"/>
</dbReference>
<dbReference type="PANTHER" id="PTHR24321:SF8">
    <property type="entry name" value="ESTRADIOL 17-BETA-DEHYDROGENASE 8-RELATED"/>
    <property type="match status" value="1"/>
</dbReference>
<evidence type="ECO:0000313" key="5">
    <source>
        <dbReference type="Proteomes" id="UP001597139"/>
    </source>
</evidence>
<dbReference type="PRINTS" id="PR00081">
    <property type="entry name" value="GDHRDH"/>
</dbReference>
<dbReference type="Gene3D" id="3.40.50.720">
    <property type="entry name" value="NAD(P)-binding Rossmann-like Domain"/>
    <property type="match status" value="1"/>
</dbReference>
<evidence type="ECO:0000256" key="3">
    <source>
        <dbReference type="RuleBase" id="RU000363"/>
    </source>
</evidence>
<keyword evidence="5" id="KW-1185">Reference proteome</keyword>
<dbReference type="CDD" id="cd05233">
    <property type="entry name" value="SDR_c"/>
    <property type="match status" value="1"/>
</dbReference>
<name>A0ABD6BUB6_9EURY</name>
<dbReference type="EC" id="1.1.1.-" evidence="4"/>
<dbReference type="EMBL" id="JBHUCZ010000013">
    <property type="protein sequence ID" value="MFD1568694.1"/>
    <property type="molecule type" value="Genomic_DNA"/>
</dbReference>
<evidence type="ECO:0000313" key="4">
    <source>
        <dbReference type="EMBL" id="MFD1568694.1"/>
    </source>
</evidence>
<dbReference type="SUPFAM" id="SSF51735">
    <property type="entry name" value="NAD(P)-binding Rossmann-fold domains"/>
    <property type="match status" value="1"/>
</dbReference>
<dbReference type="PRINTS" id="PR00080">
    <property type="entry name" value="SDRFAMILY"/>
</dbReference>
<dbReference type="InterPro" id="IPR036291">
    <property type="entry name" value="NAD(P)-bd_dom_sf"/>
</dbReference>
<proteinExistence type="inferred from homology"/>
<keyword evidence="2 4" id="KW-0560">Oxidoreductase</keyword>
<dbReference type="PROSITE" id="PS00061">
    <property type="entry name" value="ADH_SHORT"/>
    <property type="match status" value="1"/>
</dbReference>
<comment type="caution">
    <text evidence="4">The sequence shown here is derived from an EMBL/GenBank/DDBJ whole genome shotgun (WGS) entry which is preliminary data.</text>
</comment>
<reference evidence="4 5" key="1">
    <citation type="journal article" date="2019" name="Int. J. Syst. Evol. Microbiol.">
        <title>The Global Catalogue of Microorganisms (GCM) 10K type strain sequencing project: providing services to taxonomists for standard genome sequencing and annotation.</title>
        <authorList>
            <consortium name="The Broad Institute Genomics Platform"/>
            <consortium name="The Broad Institute Genome Sequencing Center for Infectious Disease"/>
            <person name="Wu L."/>
            <person name="Ma J."/>
        </authorList>
    </citation>
    <scope>NUCLEOTIDE SEQUENCE [LARGE SCALE GENOMIC DNA]</scope>
    <source>
        <strain evidence="4 5">CGMCC 1.12859</strain>
    </source>
</reference>
<dbReference type="Pfam" id="PF13561">
    <property type="entry name" value="adh_short_C2"/>
    <property type="match status" value="1"/>
</dbReference>
<dbReference type="Pfam" id="PF00106">
    <property type="entry name" value="adh_short"/>
    <property type="match status" value="1"/>
</dbReference>
<evidence type="ECO:0000256" key="1">
    <source>
        <dbReference type="ARBA" id="ARBA00006484"/>
    </source>
</evidence>
<dbReference type="PANTHER" id="PTHR24321">
    <property type="entry name" value="DEHYDROGENASES, SHORT CHAIN"/>
    <property type="match status" value="1"/>
</dbReference>